<accession>A0ABR7AJ41</accession>
<dbReference type="RefSeq" id="WP_187502264.1">
    <property type="nucleotide sequence ID" value="NZ_CP162536.1"/>
</dbReference>
<dbReference type="EMBL" id="JACONT010000002">
    <property type="protein sequence ID" value="MBC3940470.1"/>
    <property type="molecule type" value="Genomic_DNA"/>
</dbReference>
<evidence type="ECO:0000313" key="1">
    <source>
        <dbReference type="EMBL" id="MBC3940470.1"/>
    </source>
</evidence>
<evidence type="ECO:0000313" key="2">
    <source>
        <dbReference type="Proteomes" id="UP000597613"/>
    </source>
</evidence>
<protein>
    <submittedName>
        <fullName evidence="1">Uncharacterized protein</fullName>
    </submittedName>
</protein>
<gene>
    <name evidence="1" type="ORF">H8S47_02060</name>
</gene>
<organism evidence="1 2">
    <name type="scientific">Sphingomonas albertensis</name>
    <dbReference type="NCBI Taxonomy" id="2762591"/>
    <lineage>
        <taxon>Bacteria</taxon>
        <taxon>Pseudomonadati</taxon>
        <taxon>Pseudomonadota</taxon>
        <taxon>Alphaproteobacteria</taxon>
        <taxon>Sphingomonadales</taxon>
        <taxon>Sphingomonadaceae</taxon>
        <taxon>Sphingomonas</taxon>
    </lineage>
</organism>
<dbReference type="Proteomes" id="UP000597613">
    <property type="component" value="Unassembled WGS sequence"/>
</dbReference>
<name>A0ABR7AJ41_9SPHN</name>
<keyword evidence="2" id="KW-1185">Reference proteome</keyword>
<proteinExistence type="predicted"/>
<sequence>MIAAEDGPAPGADQVCENSAYRAARAEWHRNRAAIATDGSIRLLHEKFAALYSAGTEPIRRCSGGSARTSG</sequence>
<comment type="caution">
    <text evidence="1">The sequence shown here is derived from an EMBL/GenBank/DDBJ whole genome shotgun (WGS) entry which is preliminary data.</text>
</comment>
<reference evidence="1 2" key="1">
    <citation type="submission" date="2020-08" db="EMBL/GenBank/DDBJ databases">
        <title>Putative novel bacterial strains isolated from necrotic wheat leaf tissues caused by Xanthomonas translucens.</title>
        <authorList>
            <person name="Tambong J.T."/>
        </authorList>
    </citation>
    <scope>NUCLEOTIDE SEQUENCE [LARGE SCALE GENOMIC DNA]</scope>
    <source>
        <strain evidence="2">DOAB 1063</strain>
    </source>
</reference>